<accession>A0ABX6MDM6</accession>
<feature type="chain" id="PRO_5045619359" description="DUF3757 domain-containing protein" evidence="1">
    <location>
        <begin position="20"/>
        <end position="141"/>
    </location>
</feature>
<keyword evidence="3" id="KW-1185">Reference proteome</keyword>
<gene>
    <name evidence="2" type="ORF">HH213_20010</name>
</gene>
<proteinExistence type="predicted"/>
<dbReference type="InterPro" id="IPR049973">
    <property type="entry name" value="STY0301-like"/>
</dbReference>
<reference evidence="2 3" key="1">
    <citation type="submission" date="2020-04" db="EMBL/GenBank/DDBJ databases">
        <title>Genome sequencing of novel species.</title>
        <authorList>
            <person name="Heo J."/>
            <person name="Kim S.-J."/>
            <person name="Kim J.-S."/>
            <person name="Hong S.-B."/>
            <person name="Kwon S.-W."/>
        </authorList>
    </citation>
    <scope>NUCLEOTIDE SEQUENCE [LARGE SCALE GENOMIC DNA]</scope>
    <source>
        <strain evidence="2 3">AF9R3</strain>
    </source>
</reference>
<dbReference type="EMBL" id="CP051684">
    <property type="protein sequence ID" value="QJD92175.1"/>
    <property type="molecule type" value="Genomic_DNA"/>
</dbReference>
<organism evidence="2 3">
    <name type="scientific">Duganella dendranthematis</name>
    <dbReference type="NCBI Taxonomy" id="2728021"/>
    <lineage>
        <taxon>Bacteria</taxon>
        <taxon>Pseudomonadati</taxon>
        <taxon>Pseudomonadota</taxon>
        <taxon>Betaproteobacteria</taxon>
        <taxon>Burkholderiales</taxon>
        <taxon>Oxalobacteraceae</taxon>
        <taxon>Telluria group</taxon>
        <taxon>Duganella</taxon>
    </lineage>
</organism>
<dbReference type="NCBIfam" id="NF042415">
    <property type="entry name" value="STY0301_fam"/>
    <property type="match status" value="1"/>
</dbReference>
<feature type="signal peptide" evidence="1">
    <location>
        <begin position="1"/>
        <end position="19"/>
    </location>
</feature>
<dbReference type="Proteomes" id="UP000503117">
    <property type="component" value="Chromosome"/>
</dbReference>
<sequence>MRHLPLVVASLLSTLPAAAAPLVFDCPRVIDIAQTTHTSDRSWEQVTDSELPPATLTTVTVYTEHPSDGGNLVPNQTERHDETEVTLWRLPPDSAPYWMACVYRQSRILLAKPIPLQARQCRLTTTLPGQQAGDVVFFVCE</sequence>
<evidence type="ECO:0000256" key="1">
    <source>
        <dbReference type="SAM" id="SignalP"/>
    </source>
</evidence>
<protein>
    <recommendedName>
        <fullName evidence="4">DUF3757 domain-containing protein</fullName>
    </recommendedName>
</protein>
<evidence type="ECO:0000313" key="3">
    <source>
        <dbReference type="Proteomes" id="UP000503117"/>
    </source>
</evidence>
<name>A0ABX6MDM6_9BURK</name>
<evidence type="ECO:0008006" key="4">
    <source>
        <dbReference type="Google" id="ProtNLM"/>
    </source>
</evidence>
<keyword evidence="1" id="KW-0732">Signal</keyword>
<evidence type="ECO:0000313" key="2">
    <source>
        <dbReference type="EMBL" id="QJD92175.1"/>
    </source>
</evidence>
<dbReference type="RefSeq" id="WP_169113399.1">
    <property type="nucleotide sequence ID" value="NZ_CP051684.1"/>
</dbReference>